<proteinExistence type="predicted"/>
<keyword evidence="1" id="KW-1133">Transmembrane helix</keyword>
<dbReference type="InterPro" id="IPR045749">
    <property type="entry name" value="DUF6090"/>
</dbReference>
<reference evidence="2 3" key="1">
    <citation type="submission" date="2022-06" db="EMBL/GenBank/DDBJ databases">
        <authorList>
            <person name="Xuan X."/>
        </authorList>
    </citation>
    <scope>NUCLEOTIDE SEQUENCE [LARGE SCALE GENOMIC DNA]</scope>
    <source>
        <strain evidence="2 3">2V75</strain>
    </source>
</reference>
<name>A0ABT1B1K3_9FLAO</name>
<gene>
    <name evidence="2" type="ORF">NG653_14620</name>
</gene>
<dbReference type="Proteomes" id="UP001206312">
    <property type="component" value="Unassembled WGS sequence"/>
</dbReference>
<organism evidence="2 3">
    <name type="scientific">Robiginitalea marina</name>
    <dbReference type="NCBI Taxonomy" id="2954105"/>
    <lineage>
        <taxon>Bacteria</taxon>
        <taxon>Pseudomonadati</taxon>
        <taxon>Bacteroidota</taxon>
        <taxon>Flavobacteriia</taxon>
        <taxon>Flavobacteriales</taxon>
        <taxon>Flavobacteriaceae</taxon>
        <taxon>Robiginitalea</taxon>
    </lineage>
</organism>
<dbReference type="Pfam" id="PF19578">
    <property type="entry name" value="DUF6090"/>
    <property type="match status" value="1"/>
</dbReference>
<dbReference type="EMBL" id="JAMXIB010000029">
    <property type="protein sequence ID" value="MCO5726086.1"/>
    <property type="molecule type" value="Genomic_DNA"/>
</dbReference>
<comment type="caution">
    <text evidence="2">The sequence shown here is derived from an EMBL/GenBank/DDBJ whole genome shotgun (WGS) entry which is preliminary data.</text>
</comment>
<evidence type="ECO:0000256" key="1">
    <source>
        <dbReference type="SAM" id="Phobius"/>
    </source>
</evidence>
<keyword evidence="1" id="KW-0472">Membrane</keyword>
<keyword evidence="1" id="KW-0812">Transmembrane</keyword>
<feature type="transmembrane region" description="Helical" evidence="1">
    <location>
        <begin position="12"/>
        <end position="31"/>
    </location>
</feature>
<keyword evidence="3" id="KW-1185">Reference proteome</keyword>
<evidence type="ECO:0000313" key="3">
    <source>
        <dbReference type="Proteomes" id="UP001206312"/>
    </source>
</evidence>
<evidence type="ECO:0000313" key="2">
    <source>
        <dbReference type="EMBL" id="MCO5726086.1"/>
    </source>
</evidence>
<accession>A0ABT1B1K3</accession>
<protein>
    <submittedName>
        <fullName evidence="2">DUF6090 family protein</fullName>
    </submittedName>
</protein>
<sequence>MLAENKINRYLLYAFGEIVLVVIGILIALQVNTWSENQKSHAKKEALLRALSVEFNANLKQLDSVNYFNARVVQATRKFFVLTLEQAKQVSDDSLRIWLSETIYLWTFDPQNGALRSGIASGDVHLIQNDTLVNLLFSWQDVVADAAENEERHINSWLDNANRIMAPHVRKVDYETWFYDSSKSKFSSDYRALVGDPLFEDFLAERFGQILDAMQELNLVRSQNVRILELIARELKATQ</sequence>